<keyword evidence="8" id="KW-0406">Ion transport</keyword>
<dbReference type="OrthoDB" id="2126698at2759"/>
<dbReference type="GO" id="GO:0005886">
    <property type="term" value="C:plasma membrane"/>
    <property type="evidence" value="ECO:0007669"/>
    <property type="project" value="UniProtKB-SubCell"/>
</dbReference>
<dbReference type="GO" id="GO:0042910">
    <property type="term" value="F:xenobiotic transmembrane transporter activity"/>
    <property type="evidence" value="ECO:0007669"/>
    <property type="project" value="InterPro"/>
</dbReference>
<evidence type="ECO:0000256" key="9">
    <source>
        <dbReference type="ARBA" id="ARBA00023136"/>
    </source>
</evidence>
<keyword evidence="5" id="KW-1003">Cell membrane</keyword>
<reference evidence="14" key="2">
    <citation type="submission" date="2021-11" db="EMBL/GenBank/DDBJ databases">
        <authorList>
            <consortium name="Genoscope - CEA"/>
            <person name="William W."/>
        </authorList>
    </citation>
    <scope>NUCLEOTIDE SEQUENCE</scope>
</reference>
<dbReference type="Pfam" id="PF01554">
    <property type="entry name" value="MatE"/>
    <property type="match status" value="2"/>
</dbReference>
<dbReference type="Proteomes" id="UP000789595">
    <property type="component" value="Unassembled WGS sequence"/>
</dbReference>
<evidence type="ECO:0000256" key="2">
    <source>
        <dbReference type="ARBA" id="ARBA00010199"/>
    </source>
</evidence>
<evidence type="ECO:0000313" key="13">
    <source>
        <dbReference type="EMBL" id="CAE0685989.1"/>
    </source>
</evidence>
<keyword evidence="9 11" id="KW-0472">Membrane</keyword>
<feature type="transmembrane region" description="Helical" evidence="11">
    <location>
        <begin position="93"/>
        <end position="116"/>
    </location>
</feature>
<protein>
    <recommendedName>
        <fullName evidence="10">Multidrug-efflux transporter</fullName>
    </recommendedName>
</protein>
<feature type="transmembrane region" description="Helical" evidence="11">
    <location>
        <begin position="128"/>
        <end position="149"/>
    </location>
</feature>
<dbReference type="GO" id="GO:0006811">
    <property type="term" value="P:monoatomic ion transport"/>
    <property type="evidence" value="ECO:0007669"/>
    <property type="project" value="UniProtKB-KW"/>
</dbReference>
<dbReference type="PIRSF" id="PIRSF006603">
    <property type="entry name" value="DinF"/>
    <property type="match status" value="1"/>
</dbReference>
<feature type="chain" id="PRO_5036403969" description="Multidrug-efflux transporter" evidence="12">
    <location>
        <begin position="17"/>
        <end position="478"/>
    </location>
</feature>
<evidence type="ECO:0000256" key="3">
    <source>
        <dbReference type="ARBA" id="ARBA00022448"/>
    </source>
</evidence>
<evidence type="ECO:0000256" key="1">
    <source>
        <dbReference type="ARBA" id="ARBA00004651"/>
    </source>
</evidence>
<evidence type="ECO:0000256" key="6">
    <source>
        <dbReference type="ARBA" id="ARBA00022692"/>
    </source>
</evidence>
<feature type="transmembrane region" description="Helical" evidence="11">
    <location>
        <begin position="206"/>
        <end position="226"/>
    </location>
</feature>
<evidence type="ECO:0000256" key="8">
    <source>
        <dbReference type="ARBA" id="ARBA00023065"/>
    </source>
</evidence>
<keyword evidence="12" id="KW-0732">Signal</keyword>
<evidence type="ECO:0000256" key="11">
    <source>
        <dbReference type="SAM" id="Phobius"/>
    </source>
</evidence>
<feature type="transmembrane region" description="Helical" evidence="11">
    <location>
        <begin position="232"/>
        <end position="253"/>
    </location>
</feature>
<name>A0A7S3ZKR8_9STRA</name>
<keyword evidence="15" id="KW-1185">Reference proteome</keyword>
<proteinExistence type="inferred from homology"/>
<keyword evidence="7 11" id="KW-1133">Transmembrane helix</keyword>
<dbReference type="NCBIfam" id="TIGR00797">
    <property type="entry name" value="matE"/>
    <property type="match status" value="1"/>
</dbReference>
<evidence type="ECO:0000256" key="5">
    <source>
        <dbReference type="ARBA" id="ARBA00022475"/>
    </source>
</evidence>
<gene>
    <name evidence="13" type="ORF">PCAL00307_LOCUS1423</name>
    <name evidence="14" type="ORF">PECAL_3P08280</name>
</gene>
<dbReference type="EMBL" id="HBIW01001655">
    <property type="protein sequence ID" value="CAE0685989.1"/>
    <property type="molecule type" value="Transcribed_RNA"/>
</dbReference>
<evidence type="ECO:0000313" key="15">
    <source>
        <dbReference type="Proteomes" id="UP000789595"/>
    </source>
</evidence>
<organism evidence="13">
    <name type="scientific">Pelagomonas calceolata</name>
    <dbReference type="NCBI Taxonomy" id="35677"/>
    <lineage>
        <taxon>Eukaryota</taxon>
        <taxon>Sar</taxon>
        <taxon>Stramenopiles</taxon>
        <taxon>Ochrophyta</taxon>
        <taxon>Pelagophyceae</taxon>
        <taxon>Pelagomonadales</taxon>
        <taxon>Pelagomonadaceae</taxon>
        <taxon>Pelagomonas</taxon>
    </lineage>
</organism>
<dbReference type="PANTHER" id="PTHR43298">
    <property type="entry name" value="MULTIDRUG RESISTANCE PROTEIN NORM-RELATED"/>
    <property type="match status" value="1"/>
</dbReference>
<dbReference type="InterPro" id="IPR002528">
    <property type="entry name" value="MATE_fam"/>
</dbReference>
<dbReference type="AlphaFoldDB" id="A0A7S3ZKR8"/>
<evidence type="ECO:0000256" key="4">
    <source>
        <dbReference type="ARBA" id="ARBA00022449"/>
    </source>
</evidence>
<keyword evidence="3" id="KW-0813">Transport</keyword>
<dbReference type="GO" id="GO:0015297">
    <property type="term" value="F:antiporter activity"/>
    <property type="evidence" value="ECO:0007669"/>
    <property type="project" value="UniProtKB-KW"/>
</dbReference>
<reference evidence="13" key="1">
    <citation type="submission" date="2021-01" db="EMBL/GenBank/DDBJ databases">
        <authorList>
            <person name="Corre E."/>
            <person name="Pelletier E."/>
            <person name="Niang G."/>
            <person name="Scheremetjew M."/>
            <person name="Finn R."/>
            <person name="Kale V."/>
            <person name="Holt S."/>
            <person name="Cochrane G."/>
            <person name="Meng A."/>
            <person name="Brown T."/>
            <person name="Cohen L."/>
        </authorList>
    </citation>
    <scope>NUCLEOTIDE SEQUENCE</scope>
    <source>
        <strain evidence="13">CCMP1756</strain>
    </source>
</reference>
<accession>A0A7S3ZKR8</accession>
<dbReference type="InterPro" id="IPR048279">
    <property type="entry name" value="MdtK-like"/>
</dbReference>
<evidence type="ECO:0000256" key="10">
    <source>
        <dbReference type="ARBA" id="ARBA00031636"/>
    </source>
</evidence>
<feature type="signal peptide" evidence="12">
    <location>
        <begin position="1"/>
        <end position="16"/>
    </location>
</feature>
<comment type="similarity">
    <text evidence="2">Belongs to the multi antimicrobial extrusion (MATE) (TC 2.A.66.1) family.</text>
</comment>
<feature type="transmembrane region" description="Helical" evidence="11">
    <location>
        <begin position="274"/>
        <end position="295"/>
    </location>
</feature>
<sequence length="478" mass="50494">MRSRYVSLAWLAAASALIVPRQRLPRVATRSAVDEVPRGGAVPPLLRNKTPVEAVWTVAWPSVAIGLLRTALGQTDAWYIGRLGKKELEAMGAASFGVWLVYLLGEVGAVGVQALASESEGAGDRKGVGRAVVQGLYFCLISAFVSSLFSSKAALDAYFDVLKVTDATVRRHAASYLRATARYGVLPLCADAVAFAGFKGLGETRAALQISAFTVLLNIVLNGPFIKRFGVAGAAHATSISALAATLVALWRLSLRRVRLSRTPKPDVKTIRQITRVGGPIGVSGTIFTLIYVILGRQLSALQGGAALAALAVGHRIEAVSYTITEGYAVGVATVVGQWRGAGNNERAAESAFQASRYGALSMVPLSLLAFAFAPAASSFFAPDPAVSQAAANYLRAVAWCFPFCAVEACFDGGCIGAQRTVLSMVLGVLGNGLRIPLAALFASKYGVDGVWWAITLSTILKAPLKRWCFRRAIKNCD</sequence>
<evidence type="ECO:0000256" key="7">
    <source>
        <dbReference type="ARBA" id="ARBA00022989"/>
    </source>
</evidence>
<dbReference type="InterPro" id="IPR050222">
    <property type="entry name" value="MATE_MdtK"/>
</dbReference>
<dbReference type="PANTHER" id="PTHR43298:SF2">
    <property type="entry name" value="FMN_FAD EXPORTER YEEO-RELATED"/>
    <property type="match status" value="1"/>
</dbReference>
<evidence type="ECO:0000256" key="12">
    <source>
        <dbReference type="SAM" id="SignalP"/>
    </source>
</evidence>
<dbReference type="EMBL" id="CAKKNE010000003">
    <property type="protein sequence ID" value="CAH0370915.1"/>
    <property type="molecule type" value="Genomic_DNA"/>
</dbReference>
<evidence type="ECO:0000313" key="14">
    <source>
        <dbReference type="EMBL" id="CAH0370915.1"/>
    </source>
</evidence>
<comment type="subcellular location">
    <subcellularLocation>
        <location evidence="1">Cell membrane</location>
        <topology evidence="1">Multi-pass membrane protein</topology>
    </subcellularLocation>
</comment>
<keyword evidence="4" id="KW-0050">Antiport</keyword>
<keyword evidence="6 11" id="KW-0812">Transmembrane</keyword>